<name>A0A1I5GLJ6_9PSEU</name>
<dbReference type="GO" id="GO:0004806">
    <property type="term" value="F:triacylglycerol lipase activity"/>
    <property type="evidence" value="ECO:0007669"/>
    <property type="project" value="TreeGrafter"/>
</dbReference>
<dbReference type="OrthoDB" id="8957634at2"/>
<accession>A0A1I5GLJ6</accession>
<dbReference type="GO" id="GO:0046503">
    <property type="term" value="P:glycerolipid catabolic process"/>
    <property type="evidence" value="ECO:0007669"/>
    <property type="project" value="TreeGrafter"/>
</dbReference>
<evidence type="ECO:0000313" key="2">
    <source>
        <dbReference type="EMBL" id="SFO36726.1"/>
    </source>
</evidence>
<proteinExistence type="predicted"/>
<dbReference type="InterPro" id="IPR000073">
    <property type="entry name" value="AB_hydrolase_1"/>
</dbReference>
<organism evidence="2 3">
    <name type="scientific">Amycolatopsis rubida</name>
    <dbReference type="NCBI Taxonomy" id="112413"/>
    <lineage>
        <taxon>Bacteria</taxon>
        <taxon>Bacillati</taxon>
        <taxon>Actinomycetota</taxon>
        <taxon>Actinomycetes</taxon>
        <taxon>Pseudonocardiales</taxon>
        <taxon>Pseudonocardiaceae</taxon>
        <taxon>Amycolatopsis</taxon>
    </lineage>
</organism>
<sequence length="285" mass="31272">MTEQTVEADGITLCHESFGDPDAPPLLLVMGLAAPMIWWDDEFCAQLAAAGFHVHRFDNRDVGRSQWWTGRASLPLAYFLRSAPYSLGDLADDAGKLLDALDIESAHVVGTSMGGMIAQEFAIRHPQRVRTLTSIMSTTGARTVGLPSPRAALAMLAPGPRTREDYVTQLVRTSKLIGSREYQFDEDHFRQRAERTYDRGLNPAGVFRQLAAILSSRDRTADLRRLSVPSLVIHGTADPLVHRSGGRATARALGADLDLVPGMGHDLPREVWPRVIAGIKRLATR</sequence>
<feature type="domain" description="AB hydrolase-1" evidence="1">
    <location>
        <begin position="24"/>
        <end position="259"/>
    </location>
</feature>
<dbReference type="InterPro" id="IPR050471">
    <property type="entry name" value="AB_hydrolase"/>
</dbReference>
<dbReference type="STRING" id="112413.SAMN05421854_1011673"/>
<evidence type="ECO:0000259" key="1">
    <source>
        <dbReference type="Pfam" id="PF00561"/>
    </source>
</evidence>
<dbReference type="AlphaFoldDB" id="A0A1I5GLJ6"/>
<dbReference type="SUPFAM" id="SSF53474">
    <property type="entry name" value="alpha/beta-Hydrolases"/>
    <property type="match status" value="1"/>
</dbReference>
<dbReference type="InterPro" id="IPR029058">
    <property type="entry name" value="AB_hydrolase_fold"/>
</dbReference>
<dbReference type="EMBL" id="FOWC01000001">
    <property type="protein sequence ID" value="SFO36726.1"/>
    <property type="molecule type" value="Genomic_DNA"/>
</dbReference>
<dbReference type="RefSeq" id="WP_093572606.1">
    <property type="nucleotide sequence ID" value="NZ_FOWC01000001.1"/>
</dbReference>
<dbReference type="Gene3D" id="3.40.50.1820">
    <property type="entry name" value="alpha/beta hydrolase"/>
    <property type="match status" value="1"/>
</dbReference>
<dbReference type="Pfam" id="PF00561">
    <property type="entry name" value="Abhydrolase_1"/>
    <property type="match status" value="1"/>
</dbReference>
<gene>
    <name evidence="2" type="ORF">SAMN05421854_1011673</name>
</gene>
<protein>
    <submittedName>
        <fullName evidence="2">Pimeloyl-ACP methyl ester carboxylesterase</fullName>
    </submittedName>
</protein>
<evidence type="ECO:0000313" key="3">
    <source>
        <dbReference type="Proteomes" id="UP000199137"/>
    </source>
</evidence>
<dbReference type="PANTHER" id="PTHR43433:SF5">
    <property type="entry name" value="AB HYDROLASE-1 DOMAIN-CONTAINING PROTEIN"/>
    <property type="match status" value="1"/>
</dbReference>
<dbReference type="PANTHER" id="PTHR43433">
    <property type="entry name" value="HYDROLASE, ALPHA/BETA FOLD FAMILY PROTEIN"/>
    <property type="match status" value="1"/>
</dbReference>
<reference evidence="2 3" key="1">
    <citation type="submission" date="2016-10" db="EMBL/GenBank/DDBJ databases">
        <authorList>
            <person name="de Groot N.N."/>
        </authorList>
    </citation>
    <scope>NUCLEOTIDE SEQUENCE [LARGE SCALE GENOMIC DNA]</scope>
    <source>
        <strain evidence="2 3">DSM 44637</strain>
    </source>
</reference>
<dbReference type="Proteomes" id="UP000199137">
    <property type="component" value="Unassembled WGS sequence"/>
</dbReference>
<dbReference type="PRINTS" id="PR00111">
    <property type="entry name" value="ABHYDROLASE"/>
</dbReference>